<name>A0ABP8G2K6_9BACT</name>
<gene>
    <name evidence="1" type="ORF">GCM10023143_27860</name>
</gene>
<proteinExistence type="predicted"/>
<comment type="caution">
    <text evidence="1">The sequence shown here is derived from an EMBL/GenBank/DDBJ whole genome shotgun (WGS) entry which is preliminary data.</text>
</comment>
<dbReference type="Proteomes" id="UP001501207">
    <property type="component" value="Unassembled WGS sequence"/>
</dbReference>
<protein>
    <recommendedName>
        <fullName evidence="3">DUF2116 family Zn-ribbon domain-containing protein</fullName>
    </recommendedName>
</protein>
<evidence type="ECO:0000313" key="1">
    <source>
        <dbReference type="EMBL" id="GAA4316115.1"/>
    </source>
</evidence>
<sequence>MDTRYCLECGARIKGRSDKKYCNDQCRNSYNNRQKGDANAFVRRVNHILRRNRSILETLIPPDTGKIRLAQSQLVDKGFNFSYYTHIYKTRNRHTYYFCYEYGYMLLEDDYYMLVKRESRPQDAVLS</sequence>
<organism evidence="1 2">
    <name type="scientific">Compostibacter hankyongensis</name>
    <dbReference type="NCBI Taxonomy" id="1007089"/>
    <lineage>
        <taxon>Bacteria</taxon>
        <taxon>Pseudomonadati</taxon>
        <taxon>Bacteroidota</taxon>
        <taxon>Chitinophagia</taxon>
        <taxon>Chitinophagales</taxon>
        <taxon>Chitinophagaceae</taxon>
        <taxon>Compostibacter</taxon>
    </lineage>
</organism>
<evidence type="ECO:0000313" key="2">
    <source>
        <dbReference type="Proteomes" id="UP001501207"/>
    </source>
</evidence>
<reference evidence="2" key="1">
    <citation type="journal article" date="2019" name="Int. J. Syst. Evol. Microbiol.">
        <title>The Global Catalogue of Microorganisms (GCM) 10K type strain sequencing project: providing services to taxonomists for standard genome sequencing and annotation.</title>
        <authorList>
            <consortium name="The Broad Institute Genomics Platform"/>
            <consortium name="The Broad Institute Genome Sequencing Center for Infectious Disease"/>
            <person name="Wu L."/>
            <person name="Ma J."/>
        </authorList>
    </citation>
    <scope>NUCLEOTIDE SEQUENCE [LARGE SCALE GENOMIC DNA]</scope>
    <source>
        <strain evidence="2">JCM 17664</strain>
    </source>
</reference>
<accession>A0ABP8G2K6</accession>
<dbReference type="RefSeq" id="WP_344980362.1">
    <property type="nucleotide sequence ID" value="NZ_BAABFN010000007.1"/>
</dbReference>
<keyword evidence="2" id="KW-1185">Reference proteome</keyword>
<evidence type="ECO:0008006" key="3">
    <source>
        <dbReference type="Google" id="ProtNLM"/>
    </source>
</evidence>
<dbReference type="EMBL" id="BAABFN010000007">
    <property type="protein sequence ID" value="GAA4316115.1"/>
    <property type="molecule type" value="Genomic_DNA"/>
</dbReference>